<dbReference type="AlphaFoldDB" id="K1S487"/>
<feature type="non-terminal residue" evidence="1">
    <location>
        <position position="1"/>
    </location>
</feature>
<accession>K1S487</accession>
<sequence>DYNDLKNGGEGDYRIKVAHTYLDSQSEPCVAANADTGYCGNVILPDGTAVICSYGIFSVEEKKDGVYSTDKGRKKRRTYIISKRINVKDVEKLLGR</sequence>
<proteinExistence type="predicted"/>
<comment type="caution">
    <text evidence="1">The sequence shown here is derived from an EMBL/GenBank/DDBJ whole genome shotgun (WGS) entry which is preliminary data.</text>
</comment>
<name>K1S487_9ZZZZ</name>
<gene>
    <name evidence="1" type="ORF">OBE_11543</name>
</gene>
<evidence type="ECO:0000313" key="1">
    <source>
        <dbReference type="EMBL" id="EKC55477.1"/>
    </source>
</evidence>
<dbReference type="EMBL" id="AJWZ01007954">
    <property type="protein sequence ID" value="EKC55477.1"/>
    <property type="molecule type" value="Genomic_DNA"/>
</dbReference>
<protein>
    <submittedName>
        <fullName evidence="1">Uncharacterized protein</fullName>
    </submittedName>
</protein>
<reference evidence="1" key="1">
    <citation type="journal article" date="2013" name="Environ. Microbiol.">
        <title>Microbiota from the distal guts of lean and obese adolescents exhibit partial functional redundancy besides clear differences in community structure.</title>
        <authorList>
            <person name="Ferrer M."/>
            <person name="Ruiz A."/>
            <person name="Lanza F."/>
            <person name="Haange S.B."/>
            <person name="Oberbach A."/>
            <person name="Till H."/>
            <person name="Bargiela R."/>
            <person name="Campoy C."/>
            <person name="Segura M.T."/>
            <person name="Richter M."/>
            <person name="von Bergen M."/>
            <person name="Seifert J."/>
            <person name="Suarez A."/>
        </authorList>
    </citation>
    <scope>NUCLEOTIDE SEQUENCE</scope>
</reference>
<organism evidence="1">
    <name type="scientific">human gut metagenome</name>
    <dbReference type="NCBI Taxonomy" id="408170"/>
    <lineage>
        <taxon>unclassified sequences</taxon>
        <taxon>metagenomes</taxon>
        <taxon>organismal metagenomes</taxon>
    </lineage>
</organism>